<name>A0A7J8S2B4_GOSDV</name>
<proteinExistence type="predicted"/>
<gene>
    <name evidence="1" type="ORF">Godav_005846</name>
</gene>
<keyword evidence="2" id="KW-1185">Reference proteome</keyword>
<dbReference type="EMBL" id="JABFAC010000008">
    <property type="protein sequence ID" value="MBA0620075.1"/>
    <property type="molecule type" value="Genomic_DNA"/>
</dbReference>
<organism evidence="1 2">
    <name type="scientific">Gossypium davidsonii</name>
    <name type="common">Davidson's cotton</name>
    <name type="synonym">Gossypium klotzschianum subsp. davidsonii</name>
    <dbReference type="NCBI Taxonomy" id="34287"/>
    <lineage>
        <taxon>Eukaryota</taxon>
        <taxon>Viridiplantae</taxon>
        <taxon>Streptophyta</taxon>
        <taxon>Embryophyta</taxon>
        <taxon>Tracheophyta</taxon>
        <taxon>Spermatophyta</taxon>
        <taxon>Magnoliopsida</taxon>
        <taxon>eudicotyledons</taxon>
        <taxon>Gunneridae</taxon>
        <taxon>Pentapetalae</taxon>
        <taxon>rosids</taxon>
        <taxon>malvids</taxon>
        <taxon>Malvales</taxon>
        <taxon>Malvaceae</taxon>
        <taxon>Malvoideae</taxon>
        <taxon>Gossypium</taxon>
    </lineage>
</organism>
<evidence type="ECO:0000313" key="1">
    <source>
        <dbReference type="EMBL" id="MBA0620075.1"/>
    </source>
</evidence>
<reference evidence="1 2" key="1">
    <citation type="journal article" date="2019" name="Genome Biol. Evol.">
        <title>Insights into the evolution of the New World diploid cottons (Gossypium, subgenus Houzingenia) based on genome sequencing.</title>
        <authorList>
            <person name="Grover C.E."/>
            <person name="Arick M.A. 2nd"/>
            <person name="Thrash A."/>
            <person name="Conover J.L."/>
            <person name="Sanders W.S."/>
            <person name="Peterson D.G."/>
            <person name="Frelichowski J.E."/>
            <person name="Scheffler J.A."/>
            <person name="Scheffler B.E."/>
            <person name="Wendel J.F."/>
        </authorList>
    </citation>
    <scope>NUCLEOTIDE SEQUENCE [LARGE SCALE GENOMIC DNA]</scope>
    <source>
        <strain evidence="1">27</strain>
        <tissue evidence="1">Leaf</tissue>
    </source>
</reference>
<comment type="caution">
    <text evidence="1">The sequence shown here is derived from an EMBL/GenBank/DDBJ whole genome shotgun (WGS) entry which is preliminary data.</text>
</comment>
<dbReference type="AlphaFoldDB" id="A0A7J8S2B4"/>
<dbReference type="Proteomes" id="UP000593561">
    <property type="component" value="Unassembled WGS sequence"/>
</dbReference>
<accession>A0A7J8S2B4</accession>
<evidence type="ECO:0000313" key="2">
    <source>
        <dbReference type="Proteomes" id="UP000593561"/>
    </source>
</evidence>
<protein>
    <submittedName>
        <fullName evidence="1">Uncharacterized protein</fullName>
    </submittedName>
</protein>
<sequence>MKGGSSSSISGSLTVNTGEIVETRFDIQKFEGVTNFNLWQVQIMVIIVKPGLKKVVTGKKLENLDQIKWEELNEKVSSAIQLCLVNRVLQEVLMEKTSSTLWKKETLVYDRDKLSFEDVKGHLLSKDKLNNEFG</sequence>